<keyword evidence="1" id="KW-0472">Membrane</keyword>
<gene>
    <name evidence="2" type="ORF">QPL79_07045</name>
</gene>
<dbReference type="RefSeq" id="WP_285274101.1">
    <property type="nucleotide sequence ID" value="NZ_JASNVW010000004.1"/>
</dbReference>
<dbReference type="AlphaFoldDB" id="A0ABD4Z896"/>
<reference evidence="2 3" key="1">
    <citation type="submission" date="2023-05" db="EMBL/GenBank/DDBJ databases">
        <title>A new hyperthermophilic archaea 'Ignisphaera cupida' sp. nov. and description of the family 'Ignisphaeraceae' fam. nov.</title>
        <authorList>
            <person name="Podosokorskaya O.A."/>
            <person name="Elcheninov A.G."/>
            <person name="Klukina A."/>
            <person name="Merkel A.Y."/>
        </authorList>
    </citation>
    <scope>NUCLEOTIDE SEQUENCE [LARGE SCALE GENOMIC DNA]</scope>
    <source>
        <strain evidence="2 3">4213-co</strain>
    </source>
</reference>
<sequence length="433" mass="48799">MFSKGQGEYVSATIMILIMVMFTFLAFGWGTYIERIGRYMVNALESSKEALDISILYEGDGVKLVIKNKWDGTSIAKGILILFKNSEIIYLNVEDTVIPVGSLVTINISLPNFNWGNVDRICIYTNHLNIFCNSIEKLVLNVEGGYWYTISRQLLGESKSYVIIDLRTGSEIPVYIWDANKSYIIFYVGATNRTSIAFLESDKPLQVLETKTWFKPLILAPYIELAVNHAFSWTLNSLCGAGPVYGCGNTILYASTSIENEKYWFDGRAVHYELTVTYSFPKEVSFQYYAGGEVYGVSIQLHNYEEIALWQNWQAMIRIENVSISADAGIYNNMRLAGKQFTAFNNSCSLKENVVGAQFKYVSTQIQIITNTTANIIADLPKGFICAFEPFNIVEAKVKIELPMATTNIVKNYIKNFSNVITTLNGFMIRVIG</sequence>
<dbReference type="Proteomes" id="UP001529235">
    <property type="component" value="Unassembled WGS sequence"/>
</dbReference>
<keyword evidence="1" id="KW-0812">Transmembrane</keyword>
<keyword evidence="3" id="KW-1185">Reference proteome</keyword>
<proteinExistence type="predicted"/>
<protein>
    <recommendedName>
        <fullName evidence="4">Flagellin</fullName>
    </recommendedName>
</protein>
<organism evidence="2 3">
    <name type="scientific">Ignisphaera cupida</name>
    <dbReference type="NCBI Taxonomy" id="3050454"/>
    <lineage>
        <taxon>Archaea</taxon>
        <taxon>Thermoproteota</taxon>
        <taxon>Thermoprotei</taxon>
        <taxon>Desulfurococcales</taxon>
        <taxon>Desulfurococcaceae</taxon>
        <taxon>Ignisphaera</taxon>
    </lineage>
</organism>
<dbReference type="EMBL" id="JASNVW010000004">
    <property type="protein sequence ID" value="MDK6029115.1"/>
    <property type="molecule type" value="Genomic_DNA"/>
</dbReference>
<evidence type="ECO:0000256" key="1">
    <source>
        <dbReference type="SAM" id="Phobius"/>
    </source>
</evidence>
<feature type="transmembrane region" description="Helical" evidence="1">
    <location>
        <begin position="12"/>
        <end position="32"/>
    </location>
</feature>
<comment type="caution">
    <text evidence="2">The sequence shown here is derived from an EMBL/GenBank/DDBJ whole genome shotgun (WGS) entry which is preliminary data.</text>
</comment>
<evidence type="ECO:0000313" key="3">
    <source>
        <dbReference type="Proteomes" id="UP001529235"/>
    </source>
</evidence>
<evidence type="ECO:0000313" key="2">
    <source>
        <dbReference type="EMBL" id="MDK6029115.1"/>
    </source>
</evidence>
<keyword evidence="1" id="KW-1133">Transmembrane helix</keyword>
<name>A0ABD4Z896_9CREN</name>
<accession>A0ABD4Z896</accession>
<evidence type="ECO:0008006" key="4">
    <source>
        <dbReference type="Google" id="ProtNLM"/>
    </source>
</evidence>